<feature type="region of interest" description="Disordered" evidence="1">
    <location>
        <begin position="1028"/>
        <end position="1047"/>
    </location>
</feature>
<dbReference type="PANTHER" id="PTHR34819">
    <property type="entry name" value="LARGE CYSTEINE-RICH PERIPLASMIC PROTEIN OMCB"/>
    <property type="match status" value="1"/>
</dbReference>
<feature type="compositionally biased region" description="Polar residues" evidence="1">
    <location>
        <begin position="477"/>
        <end position="486"/>
    </location>
</feature>
<feature type="compositionally biased region" description="Pro residues" evidence="1">
    <location>
        <begin position="358"/>
        <end position="374"/>
    </location>
</feature>
<evidence type="ECO:0000259" key="3">
    <source>
        <dbReference type="Pfam" id="PF01345"/>
    </source>
</evidence>
<evidence type="ECO:0000256" key="2">
    <source>
        <dbReference type="SAM" id="SignalP"/>
    </source>
</evidence>
<reference evidence="5" key="1">
    <citation type="journal article" date="2019" name="Int. J. Syst. Evol. Microbiol.">
        <title>The Global Catalogue of Microorganisms (GCM) 10K type strain sequencing project: providing services to taxonomists for standard genome sequencing and annotation.</title>
        <authorList>
            <consortium name="The Broad Institute Genomics Platform"/>
            <consortium name="The Broad Institute Genome Sequencing Center for Infectious Disease"/>
            <person name="Wu L."/>
            <person name="Ma J."/>
        </authorList>
    </citation>
    <scope>NUCLEOTIDE SEQUENCE [LARGE SCALE GENOMIC DNA]</scope>
    <source>
        <strain evidence="5">JCM 17759</strain>
    </source>
</reference>
<dbReference type="EMBL" id="BAABGA010000085">
    <property type="protein sequence ID" value="GAA4467248.1"/>
    <property type="molecule type" value="Genomic_DNA"/>
</dbReference>
<keyword evidence="2" id="KW-0732">Signal</keyword>
<feature type="region of interest" description="Disordered" evidence="1">
    <location>
        <begin position="506"/>
        <end position="584"/>
    </location>
</feature>
<feature type="compositionally biased region" description="Low complexity" evidence="1">
    <location>
        <begin position="251"/>
        <end position="273"/>
    </location>
</feature>
<feature type="region of interest" description="Disordered" evidence="1">
    <location>
        <begin position="471"/>
        <end position="492"/>
    </location>
</feature>
<organism evidence="4 5">
    <name type="scientific">Novipirellula rosea</name>
    <dbReference type="NCBI Taxonomy" id="1031540"/>
    <lineage>
        <taxon>Bacteria</taxon>
        <taxon>Pseudomonadati</taxon>
        <taxon>Planctomycetota</taxon>
        <taxon>Planctomycetia</taxon>
        <taxon>Pirellulales</taxon>
        <taxon>Pirellulaceae</taxon>
        <taxon>Novipirellula</taxon>
    </lineage>
</organism>
<dbReference type="Proteomes" id="UP001500840">
    <property type="component" value="Unassembled WGS sequence"/>
</dbReference>
<keyword evidence="5" id="KW-1185">Reference proteome</keyword>
<feature type="compositionally biased region" description="Basic and acidic residues" evidence="1">
    <location>
        <begin position="140"/>
        <end position="150"/>
    </location>
</feature>
<feature type="chain" id="PRO_5046297844" description="DUF11 domain-containing protein" evidence="2">
    <location>
        <begin position="29"/>
        <end position="1047"/>
    </location>
</feature>
<feature type="compositionally biased region" description="Basic and acidic residues" evidence="1">
    <location>
        <begin position="213"/>
        <end position="223"/>
    </location>
</feature>
<feature type="compositionally biased region" description="Basic and acidic residues" evidence="1">
    <location>
        <begin position="1036"/>
        <end position="1047"/>
    </location>
</feature>
<accession>A0ABP8NKX5</accession>
<feature type="compositionally biased region" description="Low complexity" evidence="1">
    <location>
        <begin position="300"/>
        <end position="357"/>
    </location>
</feature>
<feature type="compositionally biased region" description="Polar residues" evidence="1">
    <location>
        <begin position="554"/>
        <end position="566"/>
    </location>
</feature>
<dbReference type="Gene3D" id="2.60.40.10">
    <property type="entry name" value="Immunoglobulins"/>
    <property type="match status" value="2"/>
</dbReference>
<protein>
    <recommendedName>
        <fullName evidence="3">DUF11 domain-containing protein</fullName>
    </recommendedName>
</protein>
<comment type="caution">
    <text evidence="4">The sequence shown here is derived from an EMBL/GenBank/DDBJ whole genome shotgun (WGS) entry which is preliminary data.</text>
</comment>
<feature type="compositionally biased region" description="Low complexity" evidence="1">
    <location>
        <begin position="95"/>
        <end position="118"/>
    </location>
</feature>
<feature type="compositionally biased region" description="Low complexity" evidence="1">
    <location>
        <begin position="168"/>
        <end position="183"/>
    </location>
</feature>
<name>A0ABP8NKX5_9BACT</name>
<dbReference type="InterPro" id="IPR001434">
    <property type="entry name" value="OmcB-like_DUF11"/>
</dbReference>
<dbReference type="PANTHER" id="PTHR34819:SF3">
    <property type="entry name" value="CELL SURFACE PROTEIN"/>
    <property type="match status" value="1"/>
</dbReference>
<dbReference type="Pfam" id="PF01345">
    <property type="entry name" value="DUF11"/>
    <property type="match status" value="1"/>
</dbReference>
<sequence length="1047" mass="109833">MRGNRKMLVASKLFAIPFACLMSSAAMGQSPTATQAAFQSTGQSGKIAQVADQQTKQAPTKTAPNLFYSLAANNSHNQIQHNTESRGILSGLFGRSSSSNSTSSSHTQSRTASTSQATADRAPADWSGIPYHRGTTAPETDTRTPIRDPRQGSTARVIRGRAPAPLQASPVSTPTASSPKTASRVPTPPSDSVLVNRDRSEAAAARPTTTRVIPRETFSHTTHDTNALSSETSSRRSGRRSLEALDPAEIAPAAKSSSPAATAANTAAAKPTPDLVPKVVRREIESAESVTETKLAAKTKASVSESNSSGSSSRRGSGAGASAKVAAKPVPTPSAELPKPAVAKPEAAPPQVAVNPPAATPVPTPAAAPTPTPAPAVAKAPANVVAPTAPTAAPASLGMPAAAAAPSSAVATVPTPSADYQTPDSHLAPKSSAQTISHRAGPPVSAFGPSQLVPTQSDAAAASQIMAPVGSGLVGPSTDNADASSSGGDGFNVRTEKMVTYGQPVGVPQVADASSNSVTKPTRLHDMDNYGGNSDSSTGNYSGDNFAQPRYDSQRANSMRTGTSRSDGLDSQRELMQGQNSTASELPGIRVVTFGPGEIMIRQTQQYEIRVENRGAIDAQGVLVRAMIPDWAEIHGHNASQGHIDNQTQGSSERLVWTIDSLPAGSVERMFVRLRAERSGTHDLDVDWTMTPQHATATVRVQEPRLDLTIEGPEEVIYGQSQTYTVRVLNPGDGTAPNVVFTLSPNSATPQTQRIGDIPAGKEAQFEVELTAQDLVDLKIHGMASGDLDLRAEAEKTIRVASAKLEAVLTGPELKYQNTESLYNLQVQNTGSAISERIVATLQLPGGVKYLGGLEEAQLQQGALKWQINALAPGASRNYQFRCNMTATGDQRFIFDCKGSAAGQTGVALATRVESIADLVLTVNDPPAPAPIGADVTYEIIVRNRGSKEATDIRALAQFSHGIEPNKIEGQSGELLTGQVLFDPIPRIGAGQEVRLRVVAKADRAGHHRFRTEVRSGDTVLVAEEATHYMSPQSDRVSRRSTDVQTR</sequence>
<feature type="signal peptide" evidence="2">
    <location>
        <begin position="1"/>
        <end position="28"/>
    </location>
</feature>
<dbReference type="InterPro" id="IPR051172">
    <property type="entry name" value="Chlamydia_OmcB"/>
</dbReference>
<evidence type="ECO:0000313" key="5">
    <source>
        <dbReference type="Proteomes" id="UP001500840"/>
    </source>
</evidence>
<evidence type="ECO:0000256" key="1">
    <source>
        <dbReference type="SAM" id="MobiDB-lite"/>
    </source>
</evidence>
<feature type="region of interest" description="Disordered" evidence="1">
    <location>
        <begin position="89"/>
        <end position="377"/>
    </location>
</feature>
<evidence type="ECO:0000313" key="4">
    <source>
        <dbReference type="EMBL" id="GAA4467248.1"/>
    </source>
</evidence>
<feature type="domain" description="DUF11" evidence="3">
    <location>
        <begin position="597"/>
        <end position="681"/>
    </location>
</feature>
<gene>
    <name evidence="4" type="ORF">GCM10023156_57040</name>
</gene>
<feature type="compositionally biased region" description="Polar residues" evidence="1">
    <location>
        <begin position="531"/>
        <end position="545"/>
    </location>
</feature>
<feature type="region of interest" description="Disordered" evidence="1">
    <location>
        <begin position="412"/>
        <end position="459"/>
    </location>
</feature>
<dbReference type="InterPro" id="IPR013783">
    <property type="entry name" value="Ig-like_fold"/>
</dbReference>
<proteinExistence type="predicted"/>